<dbReference type="GO" id="GO:0039666">
    <property type="term" value="P:virion attachment to host cell pilus"/>
    <property type="evidence" value="ECO:0007669"/>
    <property type="project" value="UniProtKB-KW"/>
</dbReference>
<dbReference type="Proteomes" id="UP000676407">
    <property type="component" value="Segment"/>
</dbReference>
<dbReference type="EMBL" id="BK013683">
    <property type="protein sequence ID" value="DAD50983.1"/>
    <property type="molecule type" value="Genomic_RNA"/>
</dbReference>
<sequence length="414" mass="46401">MPSKYREVLLPYVGIRYTSGINSSSLFIRDYTSYTSVAYSRNRAWATTPNWKAVKRQTPDERAHLKSLGYTDNIQKRKHSRCLITFPSFNGGCSLTNQSFGHGIYPTASTTTLRHINLENAMFQKAAGKVGDSTVNLGVAAAEAKKTFDMFAKTVSDLGQAYRSARRGDWQNAARHLGIARPAKAGKKRNFRDNWLEYRYGWRLLVQDIDGAVRHLAQQFYDHPPVRRVKVRGTEDGGGTNWTTRLSGSIDQRNINTWWDVLVSDDITNEVVVVYKFTIPSSQLSKLNQLGLLNLASVAWETVPFSFVIDKLINIGEVLNNMTAFYGKTFVDGCVIRKQTFTRTVTPLGVWAGTDVPQFKGAINGHPYMEAESIDFKRTVLTDFVTALPSVSWNFTATNSLDALAILSQLASRK</sequence>
<dbReference type="Pfam" id="PF03863">
    <property type="entry name" value="Phage_mat-A"/>
    <property type="match status" value="1"/>
</dbReference>
<evidence type="ECO:0000256" key="3">
    <source>
        <dbReference type="ARBA" id="ARBA00022804"/>
    </source>
</evidence>
<gene>
    <name evidence="8" type="primary">SRR6960509_10_1</name>
</gene>
<keyword evidence="6" id="KW-1160">Virus entry into host cell</keyword>
<evidence type="ECO:0000256" key="4">
    <source>
        <dbReference type="ARBA" id="ARBA00022844"/>
    </source>
</evidence>
<reference evidence="8" key="1">
    <citation type="submission" date="2020-09" db="EMBL/GenBank/DDBJ databases">
        <title>Leviviricetes taxonomy.</title>
        <authorList>
            <person name="Stockdale S.R."/>
            <person name="Callanan J."/>
            <person name="Adriaenssens E.M."/>
            <person name="Kuhn J.H."/>
            <person name="Rumnieks J."/>
            <person name="Shkoporov A."/>
            <person name="Draper L.A."/>
            <person name="Ross P."/>
            <person name="Hill C."/>
        </authorList>
    </citation>
    <scope>NUCLEOTIDE SEQUENCE</scope>
</reference>
<keyword evidence="3" id="KW-1161">Viral attachment to host cell</keyword>
<dbReference type="RefSeq" id="YP_010769954.1">
    <property type="nucleotide sequence ID" value="NC_074118.1"/>
</dbReference>
<evidence type="ECO:0000256" key="6">
    <source>
        <dbReference type="ARBA" id="ARBA00023296"/>
    </source>
</evidence>
<evidence type="ECO:0000313" key="9">
    <source>
        <dbReference type="Proteomes" id="UP000676407"/>
    </source>
</evidence>
<evidence type="ECO:0000256" key="2">
    <source>
        <dbReference type="ARBA" id="ARBA00022581"/>
    </source>
</evidence>
<evidence type="ECO:0000256" key="5">
    <source>
        <dbReference type="ARBA" id="ARBA00023104"/>
    </source>
</evidence>
<name>A0A8S5L0M4_9VIRU</name>
<dbReference type="GeneID" id="80399121"/>
<dbReference type="KEGG" id="vg:80399121"/>
<evidence type="ECO:0000256" key="1">
    <source>
        <dbReference type="ARBA" id="ARBA00004328"/>
    </source>
</evidence>
<protein>
    <submittedName>
        <fullName evidence="8">Maturation protein</fullName>
    </submittedName>
</protein>
<keyword evidence="4" id="KW-0946">Virion</keyword>
<comment type="subcellular location">
    <subcellularLocation>
        <location evidence="1">Virion</location>
    </subcellularLocation>
</comment>
<dbReference type="InterPro" id="IPR005563">
    <property type="entry name" value="A_protein"/>
</dbReference>
<comment type="similarity">
    <text evidence="7">Belongs to the Leviviricetes maturation protein family.</text>
</comment>
<keyword evidence="5" id="KW-1175">Viral attachment to host cell pilus</keyword>
<organism evidence="8 9">
    <name type="scientific">ssRNA phage SRR6960509_10</name>
    <dbReference type="NCBI Taxonomy" id="2786521"/>
    <lineage>
        <taxon>Viruses</taxon>
        <taxon>Riboviria</taxon>
        <taxon>Orthornavirae</taxon>
        <taxon>Lenarviricota</taxon>
        <taxon>Leviviricetes</taxon>
        <taxon>Norzivirales</taxon>
        <taxon>Fiersviridae</taxon>
        <taxon>Thiyevirus</taxon>
        <taxon>Thiyevirus asiocola</taxon>
    </lineage>
</organism>
<evidence type="ECO:0000256" key="7">
    <source>
        <dbReference type="ARBA" id="ARBA00035110"/>
    </source>
</evidence>
<evidence type="ECO:0000313" key="8">
    <source>
        <dbReference type="EMBL" id="DAD50983.1"/>
    </source>
</evidence>
<accession>A0A8S5L0M4</accession>
<proteinExistence type="inferred from homology"/>
<dbReference type="GO" id="GO:0044423">
    <property type="term" value="C:virion component"/>
    <property type="evidence" value="ECO:0007669"/>
    <property type="project" value="UniProtKB-KW"/>
</dbReference>
<keyword evidence="9" id="KW-1185">Reference proteome</keyword>
<keyword evidence="2" id="KW-0945">Host-virus interaction</keyword>